<dbReference type="EMBL" id="LVVM01002064">
    <property type="protein sequence ID" value="OJA17340.1"/>
    <property type="molecule type" value="Genomic_DNA"/>
</dbReference>
<evidence type="ECO:0000313" key="2">
    <source>
        <dbReference type="EMBL" id="OJA17340.1"/>
    </source>
</evidence>
<gene>
    <name evidence="2" type="ORF">AZE42_13623</name>
</gene>
<dbReference type="STRING" id="180088.A0A1J8R0A0"/>
<comment type="caution">
    <text evidence="2">The sequence shown here is derived from an EMBL/GenBank/DDBJ whole genome shotgun (WGS) entry which is preliminary data.</text>
</comment>
<evidence type="ECO:0000313" key="3">
    <source>
        <dbReference type="Proteomes" id="UP000183567"/>
    </source>
</evidence>
<dbReference type="OrthoDB" id="3320240at2759"/>
<feature type="region of interest" description="Disordered" evidence="1">
    <location>
        <begin position="23"/>
        <end position="50"/>
    </location>
</feature>
<reference evidence="2 3" key="1">
    <citation type="submission" date="2016-03" db="EMBL/GenBank/DDBJ databases">
        <title>Comparative genomics of the ectomycorrhizal sister species Rhizopogon vinicolor and Rhizopogon vesiculosus (Basidiomycota: Boletales) reveals a divergence of the mating type B locus.</title>
        <authorList>
            <person name="Mujic A.B."/>
            <person name="Kuo A."/>
            <person name="Tritt A."/>
            <person name="Lipzen A."/>
            <person name="Chen C."/>
            <person name="Johnson J."/>
            <person name="Sharma A."/>
            <person name="Barry K."/>
            <person name="Grigoriev I.V."/>
            <person name="Spatafora J.W."/>
        </authorList>
    </citation>
    <scope>NUCLEOTIDE SEQUENCE [LARGE SCALE GENOMIC DNA]</scope>
    <source>
        <strain evidence="2 3">AM-OR11-056</strain>
    </source>
</reference>
<feature type="compositionally biased region" description="Low complexity" evidence="1">
    <location>
        <begin position="150"/>
        <end position="160"/>
    </location>
</feature>
<proteinExistence type="predicted"/>
<feature type="compositionally biased region" description="Low complexity" evidence="1">
    <location>
        <begin position="118"/>
        <end position="133"/>
    </location>
</feature>
<organism evidence="2 3">
    <name type="scientific">Rhizopogon vesiculosus</name>
    <dbReference type="NCBI Taxonomy" id="180088"/>
    <lineage>
        <taxon>Eukaryota</taxon>
        <taxon>Fungi</taxon>
        <taxon>Dikarya</taxon>
        <taxon>Basidiomycota</taxon>
        <taxon>Agaricomycotina</taxon>
        <taxon>Agaricomycetes</taxon>
        <taxon>Agaricomycetidae</taxon>
        <taxon>Boletales</taxon>
        <taxon>Suillineae</taxon>
        <taxon>Rhizopogonaceae</taxon>
        <taxon>Rhizopogon</taxon>
    </lineage>
</organism>
<evidence type="ECO:0000256" key="1">
    <source>
        <dbReference type="SAM" id="MobiDB-lite"/>
    </source>
</evidence>
<dbReference type="Proteomes" id="UP000183567">
    <property type="component" value="Unassembled WGS sequence"/>
</dbReference>
<keyword evidence="3" id="KW-1185">Reference proteome</keyword>
<feature type="region of interest" description="Disordered" evidence="1">
    <location>
        <begin position="118"/>
        <end position="166"/>
    </location>
</feature>
<protein>
    <submittedName>
        <fullName evidence="2">Uncharacterized protein</fullName>
    </submittedName>
</protein>
<feature type="non-terminal residue" evidence="2">
    <location>
        <position position="166"/>
    </location>
</feature>
<name>A0A1J8R0A0_9AGAM</name>
<accession>A0A1J8R0A0</accession>
<dbReference type="AlphaFoldDB" id="A0A1J8R0A0"/>
<sequence>MMQTALHRQLPPMLPQYLPQSLTLNSSRTVPNPTVMPTPPVTSRKRKRAHQYTVSYSEVQEVDNEGRVREVIVIEDTPPPPSTISPATTHTNVFSASYQPPVYSAPIRTRARAAAEAQTLSASSSSAAIVAPAPKKRKREPVDDSRGILTKKTATTLQQQPVASTK</sequence>